<dbReference type="Pfam" id="PF13616">
    <property type="entry name" value="Rotamase_3"/>
    <property type="match status" value="1"/>
</dbReference>
<dbReference type="InterPro" id="IPR027304">
    <property type="entry name" value="Trigger_fact/SurA_dom_sf"/>
</dbReference>
<dbReference type="PANTHER" id="PTHR47245">
    <property type="entry name" value="PEPTIDYLPROLYL ISOMERASE"/>
    <property type="match status" value="1"/>
</dbReference>
<dbReference type="SUPFAM" id="SSF109998">
    <property type="entry name" value="Triger factor/SurA peptide-binding domain-like"/>
    <property type="match status" value="1"/>
</dbReference>
<dbReference type="InterPro" id="IPR046357">
    <property type="entry name" value="PPIase_dom_sf"/>
</dbReference>
<dbReference type="PROSITE" id="PS50198">
    <property type="entry name" value="PPIC_PPIASE_2"/>
    <property type="match status" value="1"/>
</dbReference>
<reference evidence="2" key="1">
    <citation type="submission" date="2018-05" db="EMBL/GenBank/DDBJ databases">
        <authorList>
            <person name="Lanie J.A."/>
            <person name="Ng W.-L."/>
            <person name="Kazmierczak K.M."/>
            <person name="Andrzejewski T.M."/>
            <person name="Davidsen T.M."/>
            <person name="Wayne K.J."/>
            <person name="Tettelin H."/>
            <person name="Glass J.I."/>
            <person name="Rusch D."/>
            <person name="Podicherti R."/>
            <person name="Tsui H.-C.T."/>
            <person name="Winkler M.E."/>
        </authorList>
    </citation>
    <scope>NUCLEOTIDE SEQUENCE</scope>
</reference>
<gene>
    <name evidence="2" type="ORF">METZ01_LOCUS205134</name>
</gene>
<feature type="domain" description="PpiC" evidence="1">
    <location>
        <begin position="242"/>
        <end position="347"/>
    </location>
</feature>
<dbReference type="Gene3D" id="3.10.50.40">
    <property type="match status" value="1"/>
</dbReference>
<protein>
    <recommendedName>
        <fullName evidence="1">PpiC domain-containing protein</fullName>
    </recommendedName>
</protein>
<dbReference type="SUPFAM" id="SSF54534">
    <property type="entry name" value="FKBP-like"/>
    <property type="match status" value="1"/>
</dbReference>
<name>A0A382ENH7_9ZZZZ</name>
<dbReference type="Gene3D" id="1.10.4030.10">
    <property type="entry name" value="Porin chaperone SurA, peptide-binding domain"/>
    <property type="match status" value="1"/>
</dbReference>
<feature type="non-terminal residue" evidence="2">
    <location>
        <position position="525"/>
    </location>
</feature>
<dbReference type="AlphaFoldDB" id="A0A382ENH7"/>
<dbReference type="PANTHER" id="PTHR47245:SF2">
    <property type="entry name" value="PEPTIDYL-PROLYL CIS-TRANS ISOMERASE HP_0175-RELATED"/>
    <property type="match status" value="1"/>
</dbReference>
<organism evidence="2">
    <name type="scientific">marine metagenome</name>
    <dbReference type="NCBI Taxonomy" id="408172"/>
    <lineage>
        <taxon>unclassified sequences</taxon>
        <taxon>metagenomes</taxon>
        <taxon>ecological metagenomes</taxon>
    </lineage>
</organism>
<dbReference type="EMBL" id="UINC01045476">
    <property type="protein sequence ID" value="SVB52280.1"/>
    <property type="molecule type" value="Genomic_DNA"/>
</dbReference>
<sequence length="525" mass="58657">MALMTSIRTRMHVVLWGLLIVFLLSMTVGGLVGGANILDQLFGRIDPSTGIGAVNGEIISPESFTRLVGNRADQARADGQTIDARTLDQIRKQVWDNIIRDYLVAQTVKDLKIEATDDEVIYHLKNNPPTFLKSYPQFQTLGEFDPVKYDLAISSPEGNEWAPLEQFMKNTFIPDYKLRQILFSSISATNQEVIDEFTKRNIQYTIEAVHVTNTMVDSDSLKLSEEELLAEYNIRLDEFEKGETRSLRYISWKKDPAENDSISIRQEAIELKAKIDAGEDFAELANIYSDDPSNQVSPDSGKGGDLGFFGKGQMVPAFEEAAFSANPNEVVGPILSAFGYHIIKVFEKKKEGADEQVHAAHILLKIDASPATLDELRRKAILFSYDAQDYGFDAAVDTHQVEIKSAISLAADANYVSGLGFIRSAIRFAFNNKLGAVSDLLENDTYYIVASLDSIAPPGVKSLEEVKTRITRDLTNEITREKTKDLTQTLMNKINSGMTMDELVEQYKNLERVKSDSKTLSRSFE</sequence>
<dbReference type="Pfam" id="PF13623">
    <property type="entry name" value="SurA_N_2"/>
    <property type="match status" value="1"/>
</dbReference>
<dbReference type="InterPro" id="IPR050245">
    <property type="entry name" value="PrsA_foldase"/>
</dbReference>
<dbReference type="GO" id="GO:0003755">
    <property type="term" value="F:peptidyl-prolyl cis-trans isomerase activity"/>
    <property type="evidence" value="ECO:0007669"/>
    <property type="project" value="InterPro"/>
</dbReference>
<evidence type="ECO:0000259" key="1">
    <source>
        <dbReference type="PROSITE" id="PS50198"/>
    </source>
</evidence>
<evidence type="ECO:0000313" key="2">
    <source>
        <dbReference type="EMBL" id="SVB52280.1"/>
    </source>
</evidence>
<dbReference type="InterPro" id="IPR000297">
    <property type="entry name" value="PPIase_PpiC"/>
</dbReference>
<accession>A0A382ENH7</accession>
<proteinExistence type="predicted"/>